<keyword evidence="3" id="KW-0328">Glycosyltransferase</keyword>
<dbReference type="STRING" id="1524460.IX84_17640"/>
<evidence type="ECO:0000256" key="8">
    <source>
        <dbReference type="SAM" id="Phobius"/>
    </source>
</evidence>
<dbReference type="EMBL" id="JPOS01000039">
    <property type="protein sequence ID" value="KGE86880.1"/>
    <property type="molecule type" value="Genomic_DNA"/>
</dbReference>
<feature type="transmembrane region" description="Helical" evidence="8">
    <location>
        <begin position="78"/>
        <end position="96"/>
    </location>
</feature>
<dbReference type="Pfam" id="PF13231">
    <property type="entry name" value="PMT_2"/>
    <property type="match status" value="1"/>
</dbReference>
<dbReference type="RefSeq" id="WP_044223401.1">
    <property type="nucleotide sequence ID" value="NZ_JBKAGJ010000009.1"/>
</dbReference>
<feature type="domain" description="Glycosyltransferase RgtA/B/C/D-like" evidence="9">
    <location>
        <begin position="58"/>
        <end position="213"/>
    </location>
</feature>
<evidence type="ECO:0000256" key="5">
    <source>
        <dbReference type="ARBA" id="ARBA00022692"/>
    </source>
</evidence>
<keyword evidence="5 8" id="KW-0812">Transmembrane</keyword>
<keyword evidence="7 8" id="KW-0472">Membrane</keyword>
<feature type="transmembrane region" description="Helical" evidence="8">
    <location>
        <begin position="198"/>
        <end position="221"/>
    </location>
</feature>
<evidence type="ECO:0000256" key="1">
    <source>
        <dbReference type="ARBA" id="ARBA00004651"/>
    </source>
</evidence>
<dbReference type="GO" id="GO:0016763">
    <property type="term" value="F:pentosyltransferase activity"/>
    <property type="evidence" value="ECO:0007669"/>
    <property type="project" value="TreeGrafter"/>
</dbReference>
<name>A0A098S449_9BACT</name>
<protein>
    <recommendedName>
        <fullName evidence="9">Glycosyltransferase RgtA/B/C/D-like domain-containing protein</fullName>
    </recommendedName>
</protein>
<evidence type="ECO:0000259" key="9">
    <source>
        <dbReference type="Pfam" id="PF13231"/>
    </source>
</evidence>
<dbReference type="GO" id="GO:0009103">
    <property type="term" value="P:lipopolysaccharide biosynthetic process"/>
    <property type="evidence" value="ECO:0007669"/>
    <property type="project" value="UniProtKB-ARBA"/>
</dbReference>
<feature type="transmembrane region" description="Helical" evidence="8">
    <location>
        <begin position="153"/>
        <end position="186"/>
    </location>
</feature>
<comment type="subcellular location">
    <subcellularLocation>
        <location evidence="1">Cell membrane</location>
        <topology evidence="1">Multi-pass membrane protein</topology>
    </subcellularLocation>
</comment>
<feature type="transmembrane region" description="Helical" evidence="8">
    <location>
        <begin position="12"/>
        <end position="30"/>
    </location>
</feature>
<keyword evidence="2" id="KW-1003">Cell membrane</keyword>
<accession>A0A098S449</accession>
<evidence type="ECO:0000256" key="3">
    <source>
        <dbReference type="ARBA" id="ARBA00022676"/>
    </source>
</evidence>
<feature type="transmembrane region" description="Helical" evidence="8">
    <location>
        <begin position="339"/>
        <end position="355"/>
    </location>
</feature>
<dbReference type="GO" id="GO:0005886">
    <property type="term" value="C:plasma membrane"/>
    <property type="evidence" value="ECO:0007669"/>
    <property type="project" value="UniProtKB-SubCell"/>
</dbReference>
<evidence type="ECO:0000313" key="10">
    <source>
        <dbReference type="EMBL" id="KGE86880.1"/>
    </source>
</evidence>
<evidence type="ECO:0000256" key="7">
    <source>
        <dbReference type="ARBA" id="ARBA00023136"/>
    </source>
</evidence>
<organism evidence="10 11">
    <name type="scientific">Phaeodactylibacter xiamenensis</name>
    <dbReference type="NCBI Taxonomy" id="1524460"/>
    <lineage>
        <taxon>Bacteria</taxon>
        <taxon>Pseudomonadati</taxon>
        <taxon>Bacteroidota</taxon>
        <taxon>Saprospiria</taxon>
        <taxon>Saprospirales</taxon>
        <taxon>Haliscomenobacteraceae</taxon>
        <taxon>Phaeodactylibacter</taxon>
    </lineage>
</organism>
<sequence length="474" mass="54427">MRLPESIKALSILLLVAVSIRLISFFPSVIDHDESTYLVIADAVSQGYTYQVDYIDTKPIGIFLVLAALKSLLGHAIWGYRLVAALVLGLTAFLLYRAKRIQGSSWAAALSAGIIYLILNSLFTRFGVSPNTETYFNLFTAGALLLFFKYRSYTAFLVAGLLLGIGFVIKYVVLFDGLAFGAFLMFQSLRREGNVVKALSKALTMALGATIPFAMVVSYYYQIGEFDRFWFNSITVAGRYPSSRAFSHYIVFFFEFFLRFLPVTVLFIIGLWHKTVKLSVRQFGLIWSVFALASVLIPGNAFGHYYIQFMLPFSYLAGEFFGLPRQEVPRWLRWMRHPRIGYALLGLLFVTHLLLQKKDYLDRPDNVRYAAQYLNQHLEPGDRIYTQEDQAIYFMTRRLPLIPYVHPSLFWLDKHIEAMEIDVEKEVAKIEAAAPRFMVFRYPVETERFSAYRTAHYTQVANIGDYVVIFERKN</sequence>
<dbReference type="InterPro" id="IPR038731">
    <property type="entry name" value="RgtA/B/C-like"/>
</dbReference>
<evidence type="ECO:0000256" key="6">
    <source>
        <dbReference type="ARBA" id="ARBA00022989"/>
    </source>
</evidence>
<proteinExistence type="predicted"/>
<dbReference type="InterPro" id="IPR050297">
    <property type="entry name" value="LipidA_mod_glycosyltrf_83"/>
</dbReference>
<dbReference type="PANTHER" id="PTHR33908">
    <property type="entry name" value="MANNOSYLTRANSFERASE YKCB-RELATED"/>
    <property type="match status" value="1"/>
</dbReference>
<dbReference type="Proteomes" id="UP000029736">
    <property type="component" value="Unassembled WGS sequence"/>
</dbReference>
<dbReference type="AlphaFoldDB" id="A0A098S449"/>
<keyword evidence="11" id="KW-1185">Reference proteome</keyword>
<feature type="transmembrane region" description="Helical" evidence="8">
    <location>
        <begin position="284"/>
        <end position="307"/>
    </location>
</feature>
<gene>
    <name evidence="10" type="ORF">IX84_17640</name>
</gene>
<keyword evidence="6 8" id="KW-1133">Transmembrane helix</keyword>
<comment type="caution">
    <text evidence="10">The sequence shown here is derived from an EMBL/GenBank/DDBJ whole genome shotgun (WGS) entry which is preliminary data.</text>
</comment>
<evidence type="ECO:0000313" key="11">
    <source>
        <dbReference type="Proteomes" id="UP000029736"/>
    </source>
</evidence>
<evidence type="ECO:0000256" key="4">
    <source>
        <dbReference type="ARBA" id="ARBA00022679"/>
    </source>
</evidence>
<feature type="transmembrane region" description="Helical" evidence="8">
    <location>
        <begin position="108"/>
        <end position="128"/>
    </location>
</feature>
<evidence type="ECO:0000256" key="2">
    <source>
        <dbReference type="ARBA" id="ARBA00022475"/>
    </source>
</evidence>
<dbReference type="OrthoDB" id="345761at2"/>
<reference evidence="10 11" key="1">
    <citation type="journal article" date="2014" name="Int. J. Syst. Evol. Microbiol.">
        <title>Phaeodactylibacter xiamenensis gen. nov., sp. nov., a member of the family Saprospiraceae isolated from the marine alga Phaeodactylum tricornutum.</title>
        <authorList>
            <person name="Chen Z.Jr."/>
            <person name="Lei X."/>
            <person name="Lai Q."/>
            <person name="Li Y."/>
            <person name="Zhang B."/>
            <person name="Zhang J."/>
            <person name="Zhang H."/>
            <person name="Yang L."/>
            <person name="Zheng W."/>
            <person name="Tian Y."/>
            <person name="Yu Z."/>
            <person name="Xu H.Jr."/>
            <person name="Zheng T."/>
        </authorList>
    </citation>
    <scope>NUCLEOTIDE SEQUENCE [LARGE SCALE GENOMIC DNA]</scope>
    <source>
        <strain evidence="10 11">KD52</strain>
    </source>
</reference>
<dbReference type="PANTHER" id="PTHR33908:SF11">
    <property type="entry name" value="MEMBRANE PROTEIN"/>
    <property type="match status" value="1"/>
</dbReference>
<keyword evidence="4" id="KW-0808">Transferase</keyword>
<feature type="transmembrane region" description="Helical" evidence="8">
    <location>
        <begin position="249"/>
        <end position="272"/>
    </location>
</feature>